<organism evidence="6 7">
    <name type="scientific">Byssochlamys spectabilis</name>
    <name type="common">Paecilomyces variotii</name>
    <dbReference type="NCBI Taxonomy" id="264951"/>
    <lineage>
        <taxon>Eukaryota</taxon>
        <taxon>Fungi</taxon>
        <taxon>Dikarya</taxon>
        <taxon>Ascomycota</taxon>
        <taxon>Pezizomycotina</taxon>
        <taxon>Eurotiomycetes</taxon>
        <taxon>Eurotiomycetidae</taxon>
        <taxon>Eurotiales</taxon>
        <taxon>Thermoascaceae</taxon>
        <taxon>Paecilomyces</taxon>
    </lineage>
</organism>
<evidence type="ECO:0000313" key="6">
    <source>
        <dbReference type="EMBL" id="RWQ99546.1"/>
    </source>
</evidence>
<dbReference type="PROSITE" id="PS50048">
    <property type="entry name" value="ZN2_CY6_FUNGAL_2"/>
    <property type="match status" value="1"/>
</dbReference>
<dbReference type="PROSITE" id="PS00463">
    <property type="entry name" value="ZN2_CY6_FUNGAL_1"/>
    <property type="match status" value="1"/>
</dbReference>
<keyword evidence="1" id="KW-0805">Transcription regulation</keyword>
<evidence type="ECO:0000256" key="4">
    <source>
        <dbReference type="ARBA" id="ARBA00023242"/>
    </source>
</evidence>
<dbReference type="InterPro" id="IPR001138">
    <property type="entry name" value="Zn2Cys6_DnaBD"/>
</dbReference>
<evidence type="ECO:0000256" key="3">
    <source>
        <dbReference type="ARBA" id="ARBA00023163"/>
    </source>
</evidence>
<dbReference type="RefSeq" id="XP_028489191.1">
    <property type="nucleotide sequence ID" value="XM_028629499.1"/>
</dbReference>
<dbReference type="CDD" id="cd00067">
    <property type="entry name" value="GAL4"/>
    <property type="match status" value="1"/>
</dbReference>
<dbReference type="GeneID" id="39598776"/>
<dbReference type="PANTHER" id="PTHR38791:SF5">
    <property type="entry name" value="TRANSCRIPTION FACTOR DBAG-RELATED"/>
    <property type="match status" value="1"/>
</dbReference>
<accession>A0A443I6E0</accession>
<dbReference type="GO" id="GO:0008270">
    <property type="term" value="F:zinc ion binding"/>
    <property type="evidence" value="ECO:0007669"/>
    <property type="project" value="InterPro"/>
</dbReference>
<dbReference type="STRING" id="264951.A0A443I6E0"/>
<dbReference type="VEuPathDB" id="FungiDB:C8Q69DRAFT_451574"/>
<dbReference type="Gene3D" id="4.10.240.10">
    <property type="entry name" value="Zn(2)-C6 fungal-type DNA-binding domain"/>
    <property type="match status" value="1"/>
</dbReference>
<keyword evidence="2" id="KW-0238">DNA-binding</keyword>
<reference evidence="6 7" key="1">
    <citation type="journal article" date="2018" name="Front. Microbiol.">
        <title>Genomic and genetic insights into a cosmopolitan fungus, Paecilomyces variotii (Eurotiales).</title>
        <authorList>
            <person name="Urquhart A.S."/>
            <person name="Mondo S.J."/>
            <person name="Makela M.R."/>
            <person name="Hane J.K."/>
            <person name="Wiebenga A."/>
            <person name="He G."/>
            <person name="Mihaltcheva S."/>
            <person name="Pangilinan J."/>
            <person name="Lipzen A."/>
            <person name="Barry K."/>
            <person name="de Vries R.P."/>
            <person name="Grigoriev I.V."/>
            <person name="Idnurm A."/>
        </authorList>
    </citation>
    <scope>NUCLEOTIDE SEQUENCE [LARGE SCALE GENOMIC DNA]</scope>
    <source>
        <strain evidence="6 7">CBS 101075</strain>
    </source>
</reference>
<evidence type="ECO:0000256" key="2">
    <source>
        <dbReference type="ARBA" id="ARBA00023125"/>
    </source>
</evidence>
<dbReference type="InterPro" id="IPR036864">
    <property type="entry name" value="Zn2-C6_fun-type_DNA-bd_sf"/>
</dbReference>
<dbReference type="Proteomes" id="UP000283841">
    <property type="component" value="Unassembled WGS sequence"/>
</dbReference>
<sequence length="518" mass="58684">MVNRGRSGGCATCKQRRVKCDEAKPECLLCRRLGIRCEGYQTNSTRRKLKFKDENHKFRIKAAQIQDRAAVPRPLAEPDTAVPFYLWHYANMGRDFGSARGFFEILIPVYCSQKQDSVLSLAVSAMASRILALWRHDTRNFLWPEKAYAQAVACLRRAVQDQSERSKPATILAVLMLQLYDDIAAVYGVHSATRVHHNGAVSLLPFANSNDINGMIGAYIRRFMIHTEISSAMRQKRPLQSIEYSWIGSKHLMAAPDNPSSALDAIGASVAELQASYMRLEIQKRSMPLSQLARREWRAEAKRIDEQLLAWAQSVPDHWRPLKLISGRDIDPSIPTYRSVCEVYPSCTIANIWNLWRFQRLLLAKITFGLGNRTRLCSIADFDDPTILLPSCDSLLPGDEGPVNKQTHDPRMSKDEHRRHIIAQGPWHAMSPLSRLLTLSSEDQGQLITSLLRPGQYEWIREQFLRVTILLHIPLTEASGRNEGCRVLDSVTQGSNMYTKAEFLAREVRKGAIFMSGP</sequence>
<proteinExistence type="predicted"/>
<dbReference type="InterPro" id="IPR053175">
    <property type="entry name" value="DHMBA_Reg_Transcription_Factor"/>
</dbReference>
<name>A0A443I6E0_BYSSP</name>
<protein>
    <recommendedName>
        <fullName evidence="5">Zn(2)-C6 fungal-type domain-containing protein</fullName>
    </recommendedName>
</protein>
<dbReference type="GO" id="GO:0003677">
    <property type="term" value="F:DNA binding"/>
    <property type="evidence" value="ECO:0007669"/>
    <property type="project" value="UniProtKB-KW"/>
</dbReference>
<evidence type="ECO:0000256" key="1">
    <source>
        <dbReference type="ARBA" id="ARBA00023015"/>
    </source>
</evidence>
<keyword evidence="7" id="KW-1185">Reference proteome</keyword>
<evidence type="ECO:0000259" key="5">
    <source>
        <dbReference type="PROSITE" id="PS50048"/>
    </source>
</evidence>
<evidence type="ECO:0000313" key="7">
    <source>
        <dbReference type="Proteomes" id="UP000283841"/>
    </source>
</evidence>
<keyword evidence="4" id="KW-0539">Nucleus</keyword>
<dbReference type="EMBL" id="RCNU01000001">
    <property type="protein sequence ID" value="RWQ99546.1"/>
    <property type="molecule type" value="Genomic_DNA"/>
</dbReference>
<dbReference type="SMART" id="SM00066">
    <property type="entry name" value="GAL4"/>
    <property type="match status" value="1"/>
</dbReference>
<keyword evidence="3" id="KW-0804">Transcription</keyword>
<dbReference type="AlphaFoldDB" id="A0A443I6E0"/>
<dbReference type="SUPFAM" id="SSF57701">
    <property type="entry name" value="Zn2/Cys6 DNA-binding domain"/>
    <property type="match status" value="1"/>
</dbReference>
<gene>
    <name evidence="6" type="ORF">C8Q69DRAFT_451574</name>
</gene>
<dbReference type="PANTHER" id="PTHR38791">
    <property type="entry name" value="ZN(II)2CYS6 TRANSCRIPTION FACTOR (EUROFUNG)-RELATED-RELATED"/>
    <property type="match status" value="1"/>
</dbReference>
<feature type="domain" description="Zn(2)-C6 fungal-type" evidence="5">
    <location>
        <begin position="9"/>
        <end position="37"/>
    </location>
</feature>
<dbReference type="Pfam" id="PF00172">
    <property type="entry name" value="Zn_clus"/>
    <property type="match status" value="1"/>
</dbReference>
<dbReference type="GO" id="GO:0000981">
    <property type="term" value="F:DNA-binding transcription factor activity, RNA polymerase II-specific"/>
    <property type="evidence" value="ECO:0007669"/>
    <property type="project" value="InterPro"/>
</dbReference>
<comment type="caution">
    <text evidence="6">The sequence shown here is derived from an EMBL/GenBank/DDBJ whole genome shotgun (WGS) entry which is preliminary data.</text>
</comment>